<gene>
    <name evidence="5" type="primary">rplY</name>
    <name evidence="5" type="synonym">ctc</name>
    <name evidence="9" type="ORF">QS748_05980</name>
</gene>
<keyword evidence="2 5" id="KW-0694">RNA-binding</keyword>
<dbReference type="HAMAP" id="MF_01334">
    <property type="entry name" value="Ribosomal_bL25_CTC"/>
    <property type="match status" value="1"/>
</dbReference>
<evidence type="ECO:0000256" key="1">
    <source>
        <dbReference type="ARBA" id="ARBA00022730"/>
    </source>
</evidence>
<comment type="subunit">
    <text evidence="5">Part of the 50S ribosomal subunit; part of the 5S rRNA/L5/L18/L25 subcomplex. Contacts the 5S rRNA. Binds to the 5S rRNA independently of L5 and L18.</text>
</comment>
<evidence type="ECO:0000259" key="8">
    <source>
        <dbReference type="Pfam" id="PF14693"/>
    </source>
</evidence>
<dbReference type="InterPro" id="IPR020055">
    <property type="entry name" value="Ribosomal_bL25_short"/>
</dbReference>
<dbReference type="Pfam" id="PF14693">
    <property type="entry name" value="Ribosomal_TL5_C"/>
    <property type="match status" value="1"/>
</dbReference>
<comment type="similarity">
    <text evidence="5">Belongs to the bacterial ribosomal protein bL25 family. CTC subfamily.</text>
</comment>
<evidence type="ECO:0000256" key="6">
    <source>
        <dbReference type="SAM" id="MobiDB-lite"/>
    </source>
</evidence>
<keyword evidence="3 5" id="KW-0689">Ribosomal protein</keyword>
<organism evidence="9 10">
    <name type="scientific">Candidatus Endonucleibacter bathymodioli</name>
    <dbReference type="NCBI Taxonomy" id="539814"/>
    <lineage>
        <taxon>Bacteria</taxon>
        <taxon>Pseudomonadati</taxon>
        <taxon>Pseudomonadota</taxon>
        <taxon>Gammaproteobacteria</taxon>
        <taxon>Oceanospirillales</taxon>
        <taxon>Endozoicomonadaceae</taxon>
        <taxon>Candidatus Endonucleibacter</taxon>
    </lineage>
</organism>
<evidence type="ECO:0000256" key="2">
    <source>
        <dbReference type="ARBA" id="ARBA00022884"/>
    </source>
</evidence>
<dbReference type="CDD" id="cd00495">
    <property type="entry name" value="Ribosomal_L25_TL5_CTC"/>
    <property type="match status" value="1"/>
</dbReference>
<dbReference type="InterPro" id="IPR001021">
    <property type="entry name" value="Ribosomal_bL25_long"/>
</dbReference>
<name>A0AA90NLF6_9GAMM</name>
<dbReference type="NCBIfam" id="TIGR00731">
    <property type="entry name" value="bL25_bact_ctc"/>
    <property type="match status" value="1"/>
</dbReference>
<dbReference type="InterPro" id="IPR029751">
    <property type="entry name" value="Ribosomal_L25_dom"/>
</dbReference>
<accession>A0AA90NLF6</accession>
<evidence type="ECO:0000256" key="5">
    <source>
        <dbReference type="HAMAP-Rule" id="MF_01334"/>
    </source>
</evidence>
<dbReference type="InterPro" id="IPR020057">
    <property type="entry name" value="Ribosomal_bL25_b-dom"/>
</dbReference>
<comment type="caution">
    <text evidence="9">The sequence shown here is derived from an EMBL/GenBank/DDBJ whole genome shotgun (WGS) entry which is preliminary data.</text>
</comment>
<keyword evidence="10" id="KW-1185">Reference proteome</keyword>
<dbReference type="AlphaFoldDB" id="A0AA90NLF6"/>
<dbReference type="GO" id="GO:0006412">
    <property type="term" value="P:translation"/>
    <property type="evidence" value="ECO:0007669"/>
    <property type="project" value="UniProtKB-UniRule"/>
</dbReference>
<dbReference type="InterPro" id="IPR037121">
    <property type="entry name" value="Ribosomal_bL25_C"/>
</dbReference>
<keyword evidence="4 5" id="KW-0687">Ribonucleoprotein</keyword>
<dbReference type="NCBIfam" id="NF004612">
    <property type="entry name" value="PRK05943.1"/>
    <property type="match status" value="1"/>
</dbReference>
<protein>
    <recommendedName>
        <fullName evidence="5">Large ribosomal subunit protein bL25</fullName>
    </recommendedName>
    <alternativeName>
        <fullName evidence="5">General stress protein CTC</fullName>
    </alternativeName>
</protein>
<evidence type="ECO:0000256" key="4">
    <source>
        <dbReference type="ARBA" id="ARBA00023274"/>
    </source>
</evidence>
<keyword evidence="1 5" id="KW-0699">rRNA-binding</keyword>
<evidence type="ECO:0000313" key="9">
    <source>
        <dbReference type="EMBL" id="MDP0588752.1"/>
    </source>
</evidence>
<dbReference type="HAMAP" id="MF_01336">
    <property type="entry name" value="Ribosomal_bL25"/>
    <property type="match status" value="1"/>
</dbReference>
<dbReference type="Proteomes" id="UP001178148">
    <property type="component" value="Unassembled WGS sequence"/>
</dbReference>
<reference evidence="9 10" key="1">
    <citation type="journal article" date="2023" name="bioRxiv">
        <title>An intranuclear bacterial parasite of deep-sea mussels expresses apoptosis inhibitors acquired from its host.</title>
        <authorList>
            <person name="Gonzalez Porras M.A."/>
            <person name="Assie A."/>
            <person name="Tietjen M."/>
            <person name="Violette M."/>
            <person name="Kleiner M."/>
            <person name="Gruber-Vodicka H."/>
            <person name="Dubilier N."/>
            <person name="Leisch N."/>
        </authorList>
    </citation>
    <scope>NUCLEOTIDE SEQUENCE [LARGE SCALE GENOMIC DNA]</scope>
    <source>
        <strain evidence="9">IAP13</strain>
    </source>
</reference>
<evidence type="ECO:0000313" key="10">
    <source>
        <dbReference type="Proteomes" id="UP001178148"/>
    </source>
</evidence>
<dbReference type="EMBL" id="JASXSV010000007">
    <property type="protein sequence ID" value="MDP0588752.1"/>
    <property type="molecule type" value="Genomic_DNA"/>
</dbReference>
<dbReference type="GO" id="GO:0008097">
    <property type="term" value="F:5S rRNA binding"/>
    <property type="evidence" value="ECO:0007669"/>
    <property type="project" value="InterPro"/>
</dbReference>
<dbReference type="Gene3D" id="2.40.240.10">
    <property type="entry name" value="Ribosomal Protein L25, Chain P"/>
    <property type="match status" value="1"/>
</dbReference>
<dbReference type="NCBIfam" id="NF004128">
    <property type="entry name" value="PRK05618.1-2"/>
    <property type="match status" value="1"/>
</dbReference>
<dbReference type="InterPro" id="IPR020056">
    <property type="entry name" value="Rbsml_bL25/Gln-tRNA_synth_N"/>
</dbReference>
<proteinExistence type="inferred from homology"/>
<dbReference type="GO" id="GO:0022625">
    <property type="term" value="C:cytosolic large ribosomal subunit"/>
    <property type="evidence" value="ECO:0007669"/>
    <property type="project" value="TreeGrafter"/>
</dbReference>
<dbReference type="Pfam" id="PF01386">
    <property type="entry name" value="Ribosomal_L25p"/>
    <property type="match status" value="1"/>
</dbReference>
<feature type="domain" description="Large ribosomal subunit protein bL25 beta" evidence="8">
    <location>
        <begin position="103"/>
        <end position="190"/>
    </location>
</feature>
<dbReference type="GO" id="GO:0003735">
    <property type="term" value="F:structural constituent of ribosome"/>
    <property type="evidence" value="ECO:0007669"/>
    <property type="project" value="InterPro"/>
</dbReference>
<dbReference type="PANTHER" id="PTHR33284">
    <property type="entry name" value="RIBOSOMAL PROTEIN L25/GLN-TRNA SYNTHETASE, ANTI-CODON-BINDING DOMAIN-CONTAINING PROTEIN"/>
    <property type="match status" value="1"/>
</dbReference>
<dbReference type="Gene3D" id="2.170.120.20">
    <property type="entry name" value="Ribosomal protein L25, beta domain"/>
    <property type="match status" value="1"/>
</dbReference>
<dbReference type="NCBIfam" id="NF004130">
    <property type="entry name" value="PRK05618.1-5"/>
    <property type="match status" value="1"/>
</dbReference>
<dbReference type="PANTHER" id="PTHR33284:SF1">
    <property type="entry name" value="RIBOSOMAL PROTEIN L25_GLN-TRNA SYNTHETASE, ANTI-CODON-BINDING DOMAIN-CONTAINING PROTEIN"/>
    <property type="match status" value="1"/>
</dbReference>
<evidence type="ECO:0000259" key="7">
    <source>
        <dbReference type="Pfam" id="PF01386"/>
    </source>
</evidence>
<feature type="domain" description="Large ribosomal subunit protein bL25 L25" evidence="7">
    <location>
        <begin position="7"/>
        <end position="94"/>
    </location>
</feature>
<dbReference type="SUPFAM" id="SSF50715">
    <property type="entry name" value="Ribosomal protein L25-like"/>
    <property type="match status" value="1"/>
</dbReference>
<dbReference type="InterPro" id="IPR011035">
    <property type="entry name" value="Ribosomal_bL25/Gln-tRNA_synth"/>
</dbReference>
<comment type="function">
    <text evidence="5">This is one of the proteins that binds to the 5S RNA in the ribosome where it forms part of the central protuberance.</text>
</comment>
<feature type="region of interest" description="Disordered" evidence="6">
    <location>
        <begin position="190"/>
        <end position="212"/>
    </location>
</feature>
<evidence type="ECO:0000256" key="3">
    <source>
        <dbReference type="ARBA" id="ARBA00022980"/>
    </source>
</evidence>
<sequence>MSEAIILDAVVRNDTGKGASRRLRRADNVPAILYGGGQEPEQITLFGKAIRKALERESLYSRILTLVIEGSERQAILKDIQRHPAKEYAMHMDFLRVDAKHIITTNIPLHFLNEINCKGVKEQGGAITHARVEVEVRCLPGDLPEFIEVDMLKVELGGHVHLSDLTIPDGVELVAMTHDENHNLDVASVQSTRTVTSDEGDDDATADVKGEE</sequence>
<dbReference type="InterPro" id="IPR020930">
    <property type="entry name" value="Ribosomal_uL5_bac-type"/>
</dbReference>